<dbReference type="EMBL" id="BTCM01000002">
    <property type="protein sequence ID" value="GMK56149.1"/>
    <property type="molecule type" value="Genomic_DNA"/>
</dbReference>
<keyword evidence="2" id="KW-1185">Reference proteome</keyword>
<sequence>MTNPSNAPIRIQRLSHMRYQHAELPKTRQFLEDFGNHVVDSENDGKSLYFADQGPDAFVYVATAGETSHFLGGTFLVETKADLERASDLIPGATKLLPASPTGDLLVTFRDPDGLPCNLVWGLPDREIIIQTAADTINYPVQKPRKGEFRRFKREPCPVFKLGHFGL</sequence>
<dbReference type="Gene3D" id="3.10.180.10">
    <property type="entry name" value="2,3-Dihydroxybiphenyl 1,2-Dioxygenase, domain 1"/>
    <property type="match status" value="1"/>
</dbReference>
<reference evidence="1" key="2">
    <citation type="submission" date="2023-06" db="EMBL/GenBank/DDBJ databases">
        <authorList>
            <person name="Kobayashi Y."/>
            <person name="Kayamori A."/>
            <person name="Aoki K."/>
            <person name="Shiwa Y."/>
            <person name="Fujita N."/>
            <person name="Sugita T."/>
            <person name="Iwasaki W."/>
            <person name="Tanaka N."/>
            <person name="Takashima M."/>
        </authorList>
    </citation>
    <scope>NUCLEOTIDE SEQUENCE</scope>
    <source>
        <strain evidence="1">HIS016</strain>
    </source>
</reference>
<dbReference type="Proteomes" id="UP001222932">
    <property type="component" value="Unassembled WGS sequence"/>
</dbReference>
<gene>
    <name evidence="1" type="ORF">CspeluHIS016_0212050</name>
</gene>
<name>A0AAD3TT27_9TREE</name>
<evidence type="ECO:0000313" key="1">
    <source>
        <dbReference type="EMBL" id="GMK56149.1"/>
    </source>
</evidence>
<proteinExistence type="predicted"/>
<accession>A0AAD3TT27</accession>
<dbReference type="AlphaFoldDB" id="A0AAD3TT27"/>
<dbReference type="InterPro" id="IPR029068">
    <property type="entry name" value="Glyas_Bleomycin-R_OHBP_Dase"/>
</dbReference>
<evidence type="ECO:0000313" key="2">
    <source>
        <dbReference type="Proteomes" id="UP001222932"/>
    </source>
</evidence>
<evidence type="ECO:0008006" key="3">
    <source>
        <dbReference type="Google" id="ProtNLM"/>
    </source>
</evidence>
<organism evidence="1 2">
    <name type="scientific">Cutaneotrichosporon spelunceum</name>
    <dbReference type="NCBI Taxonomy" id="1672016"/>
    <lineage>
        <taxon>Eukaryota</taxon>
        <taxon>Fungi</taxon>
        <taxon>Dikarya</taxon>
        <taxon>Basidiomycota</taxon>
        <taxon>Agaricomycotina</taxon>
        <taxon>Tremellomycetes</taxon>
        <taxon>Trichosporonales</taxon>
        <taxon>Trichosporonaceae</taxon>
        <taxon>Cutaneotrichosporon</taxon>
    </lineage>
</organism>
<dbReference type="SUPFAM" id="SSF54593">
    <property type="entry name" value="Glyoxalase/Bleomycin resistance protein/Dihydroxybiphenyl dioxygenase"/>
    <property type="match status" value="1"/>
</dbReference>
<comment type="caution">
    <text evidence="1">The sequence shown here is derived from an EMBL/GenBank/DDBJ whole genome shotgun (WGS) entry which is preliminary data.</text>
</comment>
<reference evidence="1" key="1">
    <citation type="journal article" date="2023" name="BMC Genomics">
        <title>Chromosome-level genome assemblies of Cutaneotrichosporon spp. (Trichosporonales, Basidiomycota) reveal imbalanced evolution between nucleotide sequences and chromosome synteny.</title>
        <authorList>
            <person name="Kobayashi Y."/>
            <person name="Kayamori A."/>
            <person name="Aoki K."/>
            <person name="Shiwa Y."/>
            <person name="Matsutani M."/>
            <person name="Fujita N."/>
            <person name="Sugita T."/>
            <person name="Iwasaki W."/>
            <person name="Tanaka N."/>
            <person name="Takashima M."/>
        </authorList>
    </citation>
    <scope>NUCLEOTIDE SEQUENCE</scope>
    <source>
        <strain evidence="1">HIS016</strain>
    </source>
</reference>
<protein>
    <recommendedName>
        <fullName evidence="3">VOC domain-containing protein</fullName>
    </recommendedName>
</protein>